<gene>
    <name evidence="1" type="ORF">FS320_38720</name>
</gene>
<dbReference type="AlphaFoldDB" id="A0A5N7MW93"/>
<evidence type="ECO:0000313" key="2">
    <source>
        <dbReference type="Proteomes" id="UP000403266"/>
    </source>
</evidence>
<dbReference type="RefSeq" id="WP_152717652.1">
    <property type="nucleotide sequence ID" value="NZ_VOSJ01000467.1"/>
</dbReference>
<dbReference type="Proteomes" id="UP000403266">
    <property type="component" value="Unassembled WGS sequence"/>
</dbReference>
<evidence type="ECO:0000313" key="1">
    <source>
        <dbReference type="EMBL" id="MPR30749.1"/>
    </source>
</evidence>
<reference evidence="1 2" key="1">
    <citation type="journal article" date="2019" name="Syst. Appl. Microbiol.">
        <title>Microvirga tunisiensis sp. nov., a root nodule symbiotic bacterium isolated from Lupinus micranthus and L. luteus grown in Northern Tunisia.</title>
        <authorList>
            <person name="Msaddak A."/>
            <person name="Rejili M."/>
            <person name="Duran D."/>
            <person name="Mars M."/>
            <person name="Palacios J.M."/>
            <person name="Ruiz-Argueso T."/>
            <person name="Rey L."/>
            <person name="Imperial J."/>
        </authorList>
    </citation>
    <scope>NUCLEOTIDE SEQUENCE [LARGE SCALE GENOMIC DNA]</scope>
    <source>
        <strain evidence="1 2">Lmie10</strain>
    </source>
</reference>
<accession>A0A5N7MW93</accession>
<comment type="caution">
    <text evidence="1">The sequence shown here is derived from an EMBL/GenBank/DDBJ whole genome shotgun (WGS) entry which is preliminary data.</text>
</comment>
<name>A0A5N7MW93_9HYPH</name>
<sequence length="201" mass="22239">MARVAEPAPILNRLGLPAPMLSKIGAITVLARTIEYETEMTVSALGGHEPIDKHHSIKRRVVGDWIKALAGVSASLPASEFRNLIAMWCHAAEPAFTRWNSIVHAITLDAHNEWARSLKNPRRHGEMRKGEPSGFHVGEQSLALMEQVFAVLYRVLVTIEWIVCQRNMEVAENTAKTLLSALREARSASRVFEDLAAAPSD</sequence>
<protein>
    <submittedName>
        <fullName evidence="1">Uncharacterized protein</fullName>
    </submittedName>
</protein>
<keyword evidence="2" id="KW-1185">Reference proteome</keyword>
<proteinExistence type="predicted"/>
<organism evidence="1 2">
    <name type="scientific">Microvirga tunisiensis</name>
    <dbReference type="NCBI Taxonomy" id="2108360"/>
    <lineage>
        <taxon>Bacteria</taxon>
        <taxon>Pseudomonadati</taxon>
        <taxon>Pseudomonadota</taxon>
        <taxon>Alphaproteobacteria</taxon>
        <taxon>Hyphomicrobiales</taxon>
        <taxon>Methylobacteriaceae</taxon>
        <taxon>Microvirga</taxon>
    </lineage>
</organism>
<dbReference type="EMBL" id="VOSK01000437">
    <property type="protein sequence ID" value="MPR30749.1"/>
    <property type="molecule type" value="Genomic_DNA"/>
</dbReference>